<keyword evidence="1" id="KW-0521">NADP</keyword>
<dbReference type="Pfam" id="PF00107">
    <property type="entry name" value="ADH_zinc_N"/>
    <property type="match status" value="1"/>
</dbReference>
<dbReference type="RefSeq" id="WP_330157956.1">
    <property type="nucleotide sequence ID" value="NZ_BAAAJA010000031.1"/>
</dbReference>
<dbReference type="InterPro" id="IPR013149">
    <property type="entry name" value="ADH-like_C"/>
</dbReference>
<organism evidence="4 5">
    <name type="scientific">Nocardiopsis tropica</name>
    <dbReference type="NCBI Taxonomy" id="109330"/>
    <lineage>
        <taxon>Bacteria</taxon>
        <taxon>Bacillati</taxon>
        <taxon>Actinomycetota</taxon>
        <taxon>Actinomycetes</taxon>
        <taxon>Streptosporangiales</taxon>
        <taxon>Nocardiopsidaceae</taxon>
        <taxon>Nocardiopsis</taxon>
    </lineage>
</organism>
<dbReference type="InterPro" id="IPR014189">
    <property type="entry name" value="Quinone_OxRdtase_PIG3"/>
</dbReference>
<evidence type="ECO:0000259" key="3">
    <source>
        <dbReference type="SMART" id="SM00829"/>
    </source>
</evidence>
<dbReference type="InterPro" id="IPR020843">
    <property type="entry name" value="ER"/>
</dbReference>
<dbReference type="Proteomes" id="UP001348641">
    <property type="component" value="Unassembled WGS sequence"/>
</dbReference>
<sequence length="324" mass="33577">MHAIRITAPGGPEVLAWSEVPDPVAGEGEVLVDVAAGAVNRADVAQRQGTYPPPPGASEYPGLECSGTVAALGPGTEDSGWSVGDPVCALLSGGGYAEKVAVPVGQLLPVPEGVGLVEAAALPEVAATVWSNLVMVGGLRAGETVLVHGGGSGIGTFAIQFARALGARVAVTAGSEEKLARCRELGAEITVNYRTEDFAERMREEGGADLILDIMGGSYLDANLRSLATNGRITMIALMGGRRAEADLGRMLAKRLSVHATTLRSRPLDEKAAIVAGVLEQVWPLVEQGAIRPVVDRSVPMRNAAEAHRVMESSAHTGKILLTR</sequence>
<dbReference type="PANTHER" id="PTHR48106">
    <property type="entry name" value="QUINONE OXIDOREDUCTASE PIG3-RELATED"/>
    <property type="match status" value="1"/>
</dbReference>
<dbReference type="InterPro" id="IPR011032">
    <property type="entry name" value="GroES-like_sf"/>
</dbReference>
<gene>
    <name evidence="4" type="ORF">Q8A49_09680</name>
</gene>
<dbReference type="PANTHER" id="PTHR48106:SF8">
    <property type="entry name" value="OS02G0805600 PROTEIN"/>
    <property type="match status" value="1"/>
</dbReference>
<dbReference type="InterPro" id="IPR013154">
    <property type="entry name" value="ADH-like_N"/>
</dbReference>
<dbReference type="Gene3D" id="3.40.50.720">
    <property type="entry name" value="NAD(P)-binding Rossmann-like Domain"/>
    <property type="match status" value="1"/>
</dbReference>
<proteinExistence type="predicted"/>
<feature type="domain" description="Enoyl reductase (ER)" evidence="3">
    <location>
        <begin position="10"/>
        <end position="322"/>
    </location>
</feature>
<evidence type="ECO:0000313" key="5">
    <source>
        <dbReference type="Proteomes" id="UP001348641"/>
    </source>
</evidence>
<comment type="caution">
    <text evidence="4">The sequence shown here is derived from an EMBL/GenBank/DDBJ whole genome shotgun (WGS) entry which is preliminary data.</text>
</comment>
<accession>A0ABU7KNQ9</accession>
<dbReference type="Pfam" id="PF08240">
    <property type="entry name" value="ADH_N"/>
    <property type="match status" value="1"/>
</dbReference>
<protein>
    <submittedName>
        <fullName evidence="4">NAD(P)H-quinone oxidoreductase</fullName>
    </submittedName>
</protein>
<dbReference type="EMBL" id="JAUUCC010000019">
    <property type="protein sequence ID" value="MEE2050767.1"/>
    <property type="molecule type" value="Genomic_DNA"/>
</dbReference>
<dbReference type="SUPFAM" id="SSF51735">
    <property type="entry name" value="NAD(P)-binding Rossmann-fold domains"/>
    <property type="match status" value="1"/>
</dbReference>
<evidence type="ECO:0000256" key="1">
    <source>
        <dbReference type="ARBA" id="ARBA00022857"/>
    </source>
</evidence>
<reference evidence="4 5" key="1">
    <citation type="submission" date="2023-07" db="EMBL/GenBank/DDBJ databases">
        <authorList>
            <person name="Girao M."/>
            <person name="Carvalho M.F."/>
        </authorList>
    </citation>
    <scope>NUCLEOTIDE SEQUENCE [LARGE SCALE GENOMIC DNA]</scope>
    <source>
        <strain evidence="4 5">66/93</strain>
    </source>
</reference>
<dbReference type="InterPro" id="IPR036291">
    <property type="entry name" value="NAD(P)-bd_dom_sf"/>
</dbReference>
<dbReference type="Gene3D" id="3.90.180.10">
    <property type="entry name" value="Medium-chain alcohol dehydrogenases, catalytic domain"/>
    <property type="match status" value="1"/>
</dbReference>
<dbReference type="NCBIfam" id="TIGR02824">
    <property type="entry name" value="quinone_pig3"/>
    <property type="match status" value="1"/>
</dbReference>
<dbReference type="SUPFAM" id="SSF50129">
    <property type="entry name" value="GroES-like"/>
    <property type="match status" value="1"/>
</dbReference>
<evidence type="ECO:0000256" key="2">
    <source>
        <dbReference type="ARBA" id="ARBA00023002"/>
    </source>
</evidence>
<keyword evidence="2" id="KW-0560">Oxidoreductase</keyword>
<dbReference type="SMART" id="SM00829">
    <property type="entry name" value="PKS_ER"/>
    <property type="match status" value="1"/>
</dbReference>
<dbReference type="CDD" id="cd05276">
    <property type="entry name" value="p53_inducible_oxidoreductase"/>
    <property type="match status" value="1"/>
</dbReference>
<evidence type="ECO:0000313" key="4">
    <source>
        <dbReference type="EMBL" id="MEE2050767.1"/>
    </source>
</evidence>
<name>A0ABU7KNQ9_9ACTN</name>